<name>A0A2P2KYG7_RHIMU</name>
<dbReference type="AlphaFoldDB" id="A0A2P2KYG7"/>
<accession>A0A2P2KYG7</accession>
<dbReference type="EMBL" id="GGEC01030262">
    <property type="protein sequence ID" value="MBX10746.1"/>
    <property type="molecule type" value="Transcribed_RNA"/>
</dbReference>
<protein>
    <submittedName>
        <fullName evidence="1">Uncharacterized protein</fullName>
    </submittedName>
</protein>
<proteinExistence type="predicted"/>
<sequence length="54" mass="6560">MRFKVEQQRTKFWMENDNRVINGVHTILLKNFCNNFESTKNVLQIKQFPSEDSR</sequence>
<evidence type="ECO:0000313" key="1">
    <source>
        <dbReference type="EMBL" id="MBX10746.1"/>
    </source>
</evidence>
<organism evidence="1">
    <name type="scientific">Rhizophora mucronata</name>
    <name type="common">Asiatic mangrove</name>
    <dbReference type="NCBI Taxonomy" id="61149"/>
    <lineage>
        <taxon>Eukaryota</taxon>
        <taxon>Viridiplantae</taxon>
        <taxon>Streptophyta</taxon>
        <taxon>Embryophyta</taxon>
        <taxon>Tracheophyta</taxon>
        <taxon>Spermatophyta</taxon>
        <taxon>Magnoliopsida</taxon>
        <taxon>eudicotyledons</taxon>
        <taxon>Gunneridae</taxon>
        <taxon>Pentapetalae</taxon>
        <taxon>rosids</taxon>
        <taxon>fabids</taxon>
        <taxon>Malpighiales</taxon>
        <taxon>Rhizophoraceae</taxon>
        <taxon>Rhizophora</taxon>
    </lineage>
</organism>
<reference evidence="1" key="1">
    <citation type="submission" date="2018-02" db="EMBL/GenBank/DDBJ databases">
        <title>Rhizophora mucronata_Transcriptome.</title>
        <authorList>
            <person name="Meera S.P."/>
            <person name="Sreeshan A."/>
            <person name="Augustine A."/>
        </authorList>
    </citation>
    <scope>NUCLEOTIDE SEQUENCE</scope>
    <source>
        <tissue evidence="1">Leaf</tissue>
    </source>
</reference>